<protein>
    <submittedName>
        <fullName evidence="1">Uncharacterized protein</fullName>
    </submittedName>
</protein>
<evidence type="ECO:0000313" key="1">
    <source>
        <dbReference type="EMBL" id="EJD32720.1"/>
    </source>
</evidence>
<dbReference type="EMBL" id="JH688709">
    <property type="protein sequence ID" value="EJD32720.1"/>
    <property type="molecule type" value="Genomic_DNA"/>
</dbReference>
<reference evidence="2" key="1">
    <citation type="journal article" date="2012" name="Science">
        <title>The Paleozoic origin of enzymatic lignin decomposition reconstructed from 31 fungal genomes.</title>
        <authorList>
            <person name="Floudas D."/>
            <person name="Binder M."/>
            <person name="Riley R."/>
            <person name="Barry K."/>
            <person name="Blanchette R.A."/>
            <person name="Henrissat B."/>
            <person name="Martinez A.T."/>
            <person name="Otillar R."/>
            <person name="Spatafora J.W."/>
            <person name="Yadav J.S."/>
            <person name="Aerts A."/>
            <person name="Benoit I."/>
            <person name="Boyd A."/>
            <person name="Carlson A."/>
            <person name="Copeland A."/>
            <person name="Coutinho P.M."/>
            <person name="de Vries R.P."/>
            <person name="Ferreira P."/>
            <person name="Findley K."/>
            <person name="Foster B."/>
            <person name="Gaskell J."/>
            <person name="Glotzer D."/>
            <person name="Gorecki P."/>
            <person name="Heitman J."/>
            <person name="Hesse C."/>
            <person name="Hori C."/>
            <person name="Igarashi K."/>
            <person name="Jurgens J.A."/>
            <person name="Kallen N."/>
            <person name="Kersten P."/>
            <person name="Kohler A."/>
            <person name="Kuees U."/>
            <person name="Kumar T.K.A."/>
            <person name="Kuo A."/>
            <person name="LaButti K."/>
            <person name="Larrondo L.F."/>
            <person name="Lindquist E."/>
            <person name="Ling A."/>
            <person name="Lombard V."/>
            <person name="Lucas S."/>
            <person name="Lundell T."/>
            <person name="Martin R."/>
            <person name="McLaughlin D.J."/>
            <person name="Morgenstern I."/>
            <person name="Morin E."/>
            <person name="Murat C."/>
            <person name="Nagy L.G."/>
            <person name="Nolan M."/>
            <person name="Ohm R.A."/>
            <person name="Patyshakuliyeva A."/>
            <person name="Rokas A."/>
            <person name="Ruiz-Duenas F.J."/>
            <person name="Sabat G."/>
            <person name="Salamov A."/>
            <person name="Samejima M."/>
            <person name="Schmutz J."/>
            <person name="Slot J.C."/>
            <person name="St John F."/>
            <person name="Stenlid J."/>
            <person name="Sun H."/>
            <person name="Sun S."/>
            <person name="Syed K."/>
            <person name="Tsang A."/>
            <person name="Wiebenga A."/>
            <person name="Young D."/>
            <person name="Pisabarro A."/>
            <person name="Eastwood D.C."/>
            <person name="Martin F."/>
            <person name="Cullen D."/>
            <person name="Grigoriev I.V."/>
            <person name="Hibbett D.S."/>
        </authorList>
    </citation>
    <scope>NUCLEOTIDE SEQUENCE [LARGE SCALE GENOMIC DNA]</scope>
    <source>
        <strain evidence="2">TFB10046</strain>
    </source>
</reference>
<organism evidence="1 2">
    <name type="scientific">Auricularia subglabra (strain TFB-10046 / SS5)</name>
    <name type="common">White-rot fungus</name>
    <name type="synonym">Auricularia delicata (strain TFB10046)</name>
    <dbReference type="NCBI Taxonomy" id="717982"/>
    <lineage>
        <taxon>Eukaryota</taxon>
        <taxon>Fungi</taxon>
        <taxon>Dikarya</taxon>
        <taxon>Basidiomycota</taxon>
        <taxon>Agaricomycotina</taxon>
        <taxon>Agaricomycetes</taxon>
        <taxon>Auriculariales</taxon>
        <taxon>Auriculariaceae</taxon>
        <taxon>Auricularia</taxon>
    </lineage>
</organism>
<dbReference type="AlphaFoldDB" id="J0WLQ4"/>
<gene>
    <name evidence="1" type="ORF">AURDEDRAFT_178181</name>
</gene>
<proteinExistence type="predicted"/>
<evidence type="ECO:0000313" key="2">
    <source>
        <dbReference type="Proteomes" id="UP000006514"/>
    </source>
</evidence>
<dbReference type="Proteomes" id="UP000006514">
    <property type="component" value="Unassembled WGS sequence"/>
</dbReference>
<keyword evidence="2" id="KW-1185">Reference proteome</keyword>
<sequence length="139" mass="16158">MTLSKFLRERLSLGAGRKIKFNDARRIWDESGRWFRSWRSTGLMQGEWRSRHAQRARAVDAAWRALEQTMAEEDLNNVMHRLADLADVLLDQMGTPDVRNRLSPLIPALEESRKTLSRSVQALDAACERLIEHIRSMEQ</sequence>
<accession>J0WLQ4</accession>
<dbReference type="KEGG" id="adl:AURDEDRAFT_178181"/>
<dbReference type="InParanoid" id="J0WLQ4"/>
<name>J0WLQ4_AURST</name>